<evidence type="ECO:0000313" key="2">
    <source>
        <dbReference type="EMBL" id="AYV22681.1"/>
    </source>
</evidence>
<name>A0A3G4VIA1_9VIBR</name>
<dbReference type="RefSeq" id="WP_124941008.1">
    <property type="nucleotide sequence ID" value="NZ_CP033577.1"/>
</dbReference>
<dbReference type="InterPro" id="IPR018060">
    <property type="entry name" value="HTH_AraC"/>
</dbReference>
<dbReference type="GO" id="GO:0043565">
    <property type="term" value="F:sequence-specific DNA binding"/>
    <property type="evidence" value="ECO:0007669"/>
    <property type="project" value="InterPro"/>
</dbReference>
<dbReference type="AlphaFoldDB" id="A0A3G4VIA1"/>
<dbReference type="EMBL" id="CP033577">
    <property type="protein sequence ID" value="AYV22681.1"/>
    <property type="molecule type" value="Genomic_DNA"/>
</dbReference>
<dbReference type="Proteomes" id="UP000279760">
    <property type="component" value="Chromosome 1"/>
</dbReference>
<reference evidence="2 3" key="1">
    <citation type="submission" date="2018-11" db="EMBL/GenBank/DDBJ databases">
        <title>Complete Genome Sequence of Vbrio mediterranei 117-T6: a Potential Pathogen Bacteria Isolated from the Conchocelis of Pyropia.</title>
        <authorList>
            <person name="Liu Q."/>
        </authorList>
    </citation>
    <scope>NUCLEOTIDE SEQUENCE [LARGE SCALE GENOMIC DNA]</scope>
    <source>
        <strain evidence="2 3">117-T6</strain>
    </source>
</reference>
<gene>
    <name evidence="2" type="ORF">ECB94_16115</name>
</gene>
<evidence type="ECO:0000313" key="3">
    <source>
        <dbReference type="Proteomes" id="UP000279760"/>
    </source>
</evidence>
<protein>
    <recommendedName>
        <fullName evidence="1">HTH araC/xylS-type domain-containing protein</fullName>
    </recommendedName>
</protein>
<evidence type="ECO:0000259" key="1">
    <source>
        <dbReference type="PROSITE" id="PS01124"/>
    </source>
</evidence>
<dbReference type="PROSITE" id="PS01124">
    <property type="entry name" value="HTH_ARAC_FAMILY_2"/>
    <property type="match status" value="1"/>
</dbReference>
<feature type="domain" description="HTH araC/xylS-type" evidence="1">
    <location>
        <begin position="218"/>
        <end position="317"/>
    </location>
</feature>
<accession>A0A3G4VIA1</accession>
<dbReference type="Gene3D" id="1.10.10.60">
    <property type="entry name" value="Homeodomain-like"/>
    <property type="match status" value="1"/>
</dbReference>
<dbReference type="GO" id="GO:0003700">
    <property type="term" value="F:DNA-binding transcription factor activity"/>
    <property type="evidence" value="ECO:0007669"/>
    <property type="project" value="InterPro"/>
</dbReference>
<organism evidence="2 3">
    <name type="scientific">Vibrio mediterranei</name>
    <dbReference type="NCBI Taxonomy" id="689"/>
    <lineage>
        <taxon>Bacteria</taxon>
        <taxon>Pseudomonadati</taxon>
        <taxon>Pseudomonadota</taxon>
        <taxon>Gammaproteobacteria</taxon>
        <taxon>Vibrionales</taxon>
        <taxon>Vibrionaceae</taxon>
        <taxon>Vibrio</taxon>
    </lineage>
</organism>
<proteinExistence type="predicted"/>
<sequence>MAVTNSKKKLTFEQLSSEITAIANCKVLFDFPNEPNHVTERQYGFLQIDRPTIRYTAFTTPHALILYSALFKPECALQTRLHSPEITLMITTMESQSVCFNGSWINTDQVAIVSSRSEVPFALFIPQNTTVILSEIAEPSRKLKGFSDSLVPVAVSKRNLDKFKAVGKFVFEQPTEKQGHGGTKAVLDLITVLLDELPPLRPQSLHGPSRRPRKHLMTKIVKMMEQKTMRAMSLKQIANELDISTKSINLFFKEYLFIPPKRFYLLVNLFKFRNILIQGKCSSVLEATVLSGVDGWSRYSERYQKLFGEKPYDTFMKSK</sequence>